<evidence type="ECO:0000313" key="4">
    <source>
        <dbReference type="EMBL" id="EPQ18934.1"/>
    </source>
</evidence>
<proteinExistence type="predicted"/>
<keyword evidence="5" id="KW-1185">Reference proteome</keyword>
<organism evidence="4 5">
    <name type="scientific">Myotis brandtii</name>
    <name type="common">Brandt's bat</name>
    <dbReference type="NCBI Taxonomy" id="109478"/>
    <lineage>
        <taxon>Eukaryota</taxon>
        <taxon>Metazoa</taxon>
        <taxon>Chordata</taxon>
        <taxon>Craniata</taxon>
        <taxon>Vertebrata</taxon>
        <taxon>Euteleostomi</taxon>
        <taxon>Mammalia</taxon>
        <taxon>Eutheria</taxon>
        <taxon>Laurasiatheria</taxon>
        <taxon>Chiroptera</taxon>
        <taxon>Yangochiroptera</taxon>
        <taxon>Vespertilionidae</taxon>
        <taxon>Myotis</taxon>
    </lineage>
</organism>
<protein>
    <recommendedName>
        <fullName evidence="3">IL-40-like Ig domain-containing protein</fullName>
    </recommendedName>
</protein>
<evidence type="ECO:0000256" key="2">
    <source>
        <dbReference type="ARBA" id="ARBA00023180"/>
    </source>
</evidence>
<keyword evidence="1" id="KW-0732">Signal</keyword>
<name>S7NMV5_MYOBR</name>
<keyword evidence="2" id="KW-0325">Glycoprotein</keyword>
<reference evidence="4 5" key="1">
    <citation type="journal article" date="2013" name="Nat. Commun.">
        <title>Genome analysis reveals insights into physiology and longevity of the Brandt's bat Myotis brandtii.</title>
        <authorList>
            <person name="Seim I."/>
            <person name="Fang X."/>
            <person name="Xiong Z."/>
            <person name="Lobanov A.V."/>
            <person name="Huang Z."/>
            <person name="Ma S."/>
            <person name="Feng Y."/>
            <person name="Turanov A.A."/>
            <person name="Zhu Y."/>
            <person name="Lenz T.L."/>
            <person name="Gerashchenko M.V."/>
            <person name="Fan D."/>
            <person name="Hee Yim S."/>
            <person name="Yao X."/>
            <person name="Jordan D."/>
            <person name="Xiong Y."/>
            <person name="Ma Y."/>
            <person name="Lyapunov A.N."/>
            <person name="Chen G."/>
            <person name="Kulakova O.I."/>
            <person name="Sun Y."/>
            <person name="Lee S.G."/>
            <person name="Bronson R.T."/>
            <person name="Moskalev A.A."/>
            <person name="Sunyaev S.R."/>
            <person name="Zhang G."/>
            <person name="Krogh A."/>
            <person name="Wang J."/>
            <person name="Gladyshev V.N."/>
        </authorList>
    </citation>
    <scope>NUCLEOTIDE SEQUENCE [LARGE SCALE GENOMIC DNA]</scope>
</reference>
<dbReference type="eggNOG" id="ENOG502SPUE">
    <property type="taxonomic scope" value="Eukaryota"/>
</dbReference>
<dbReference type="Pfam" id="PF17736">
    <property type="entry name" value="Ig_C17orf99"/>
    <property type="match status" value="1"/>
</dbReference>
<dbReference type="InterPro" id="IPR040878">
    <property type="entry name" value="IL-40-like_Ig"/>
</dbReference>
<gene>
    <name evidence="4" type="ORF">D623_10019761</name>
</gene>
<feature type="domain" description="IL-40-like Ig" evidence="3">
    <location>
        <begin position="2"/>
        <end position="68"/>
    </location>
</feature>
<dbReference type="EMBL" id="KE164590">
    <property type="protein sequence ID" value="EPQ18934.1"/>
    <property type="molecule type" value="Genomic_DNA"/>
</dbReference>
<evidence type="ECO:0000256" key="1">
    <source>
        <dbReference type="ARBA" id="ARBA00022729"/>
    </source>
</evidence>
<evidence type="ECO:0000313" key="5">
    <source>
        <dbReference type="Proteomes" id="UP000052978"/>
    </source>
</evidence>
<accession>S7NMV5</accession>
<sequence length="110" mass="12172">MAPPVTYSLWGSRDIEVSKKVVSTRDPVSFHINVTLKSRPDLLTYTCQASTAWGLRQASATLQMYWELWASECRGHRGWEWRAGGWARVVNLPGPLSVPWGLATGVTGGV</sequence>
<dbReference type="AlphaFoldDB" id="S7NMV5"/>
<dbReference type="Proteomes" id="UP000052978">
    <property type="component" value="Unassembled WGS sequence"/>
</dbReference>
<evidence type="ECO:0000259" key="3">
    <source>
        <dbReference type="Pfam" id="PF17736"/>
    </source>
</evidence>